<dbReference type="OrthoDB" id="2899362at2759"/>
<accession>A0A4Y7TDF2</accession>
<dbReference type="Proteomes" id="UP000298030">
    <property type="component" value="Unassembled WGS sequence"/>
</dbReference>
<gene>
    <name evidence="1" type="ORF">FA13DRAFT_1732408</name>
</gene>
<protein>
    <submittedName>
        <fullName evidence="1">Uncharacterized protein</fullName>
    </submittedName>
</protein>
<dbReference type="EMBL" id="QPFP01000018">
    <property type="protein sequence ID" value="TEB31579.1"/>
    <property type="molecule type" value="Genomic_DNA"/>
</dbReference>
<keyword evidence="2" id="KW-1185">Reference proteome</keyword>
<sequence>MRSFSLVMLSSPASHAVFTLHRFHVFLALLSSSRCLALLCTYHDTYYLDVKRSGSQSGDYGPPSTFSDTIVPLFGYPLTEHSPT</sequence>
<evidence type="ECO:0000313" key="2">
    <source>
        <dbReference type="Proteomes" id="UP000298030"/>
    </source>
</evidence>
<name>A0A4Y7TDF2_COPMI</name>
<comment type="caution">
    <text evidence="1">The sequence shown here is derived from an EMBL/GenBank/DDBJ whole genome shotgun (WGS) entry which is preliminary data.</text>
</comment>
<organism evidence="1 2">
    <name type="scientific">Coprinellus micaceus</name>
    <name type="common">Glistening ink-cap mushroom</name>
    <name type="synonym">Coprinus micaceus</name>
    <dbReference type="NCBI Taxonomy" id="71717"/>
    <lineage>
        <taxon>Eukaryota</taxon>
        <taxon>Fungi</taxon>
        <taxon>Dikarya</taxon>
        <taxon>Basidiomycota</taxon>
        <taxon>Agaricomycotina</taxon>
        <taxon>Agaricomycetes</taxon>
        <taxon>Agaricomycetidae</taxon>
        <taxon>Agaricales</taxon>
        <taxon>Agaricineae</taxon>
        <taxon>Psathyrellaceae</taxon>
        <taxon>Coprinellus</taxon>
    </lineage>
</organism>
<reference evidence="1 2" key="1">
    <citation type="journal article" date="2019" name="Nat. Ecol. Evol.">
        <title>Megaphylogeny resolves global patterns of mushroom evolution.</title>
        <authorList>
            <person name="Varga T."/>
            <person name="Krizsan K."/>
            <person name="Foldi C."/>
            <person name="Dima B."/>
            <person name="Sanchez-Garcia M."/>
            <person name="Sanchez-Ramirez S."/>
            <person name="Szollosi G.J."/>
            <person name="Szarkandi J.G."/>
            <person name="Papp V."/>
            <person name="Albert L."/>
            <person name="Andreopoulos W."/>
            <person name="Angelini C."/>
            <person name="Antonin V."/>
            <person name="Barry K.W."/>
            <person name="Bougher N.L."/>
            <person name="Buchanan P."/>
            <person name="Buyck B."/>
            <person name="Bense V."/>
            <person name="Catcheside P."/>
            <person name="Chovatia M."/>
            <person name="Cooper J."/>
            <person name="Damon W."/>
            <person name="Desjardin D."/>
            <person name="Finy P."/>
            <person name="Geml J."/>
            <person name="Haridas S."/>
            <person name="Hughes K."/>
            <person name="Justo A."/>
            <person name="Karasinski D."/>
            <person name="Kautmanova I."/>
            <person name="Kiss B."/>
            <person name="Kocsube S."/>
            <person name="Kotiranta H."/>
            <person name="LaButti K.M."/>
            <person name="Lechner B.E."/>
            <person name="Liimatainen K."/>
            <person name="Lipzen A."/>
            <person name="Lukacs Z."/>
            <person name="Mihaltcheva S."/>
            <person name="Morgado L.N."/>
            <person name="Niskanen T."/>
            <person name="Noordeloos M.E."/>
            <person name="Ohm R.A."/>
            <person name="Ortiz-Santana B."/>
            <person name="Ovrebo C."/>
            <person name="Racz N."/>
            <person name="Riley R."/>
            <person name="Savchenko A."/>
            <person name="Shiryaev A."/>
            <person name="Soop K."/>
            <person name="Spirin V."/>
            <person name="Szebenyi C."/>
            <person name="Tomsovsky M."/>
            <person name="Tulloss R.E."/>
            <person name="Uehling J."/>
            <person name="Grigoriev I.V."/>
            <person name="Vagvolgyi C."/>
            <person name="Papp T."/>
            <person name="Martin F.M."/>
            <person name="Miettinen O."/>
            <person name="Hibbett D.S."/>
            <person name="Nagy L.G."/>
        </authorList>
    </citation>
    <scope>NUCLEOTIDE SEQUENCE [LARGE SCALE GENOMIC DNA]</scope>
    <source>
        <strain evidence="1 2">FP101781</strain>
    </source>
</reference>
<dbReference type="AlphaFoldDB" id="A0A4Y7TDF2"/>
<proteinExistence type="predicted"/>
<evidence type="ECO:0000313" key="1">
    <source>
        <dbReference type="EMBL" id="TEB31579.1"/>
    </source>
</evidence>